<dbReference type="EMBL" id="BSVB01000001">
    <property type="protein sequence ID" value="GMA93762.1"/>
    <property type="molecule type" value="Genomic_DNA"/>
</dbReference>
<comment type="caution">
    <text evidence="2">The sequence shown here is derived from an EMBL/GenBank/DDBJ whole genome shotgun (WGS) entry which is preliminary data.</text>
</comment>
<name>A0ABQ6JZJ2_9MICO</name>
<protein>
    <recommendedName>
        <fullName evidence="1">Cupin type-2 domain-containing protein</fullName>
    </recommendedName>
</protein>
<accession>A0ABQ6JZJ2</accession>
<keyword evidence="3" id="KW-1185">Reference proteome</keyword>
<dbReference type="InterPro" id="IPR013096">
    <property type="entry name" value="Cupin_2"/>
</dbReference>
<reference evidence="3" key="1">
    <citation type="journal article" date="2019" name="Int. J. Syst. Evol. Microbiol.">
        <title>The Global Catalogue of Microorganisms (GCM) 10K type strain sequencing project: providing services to taxonomists for standard genome sequencing and annotation.</title>
        <authorList>
            <consortium name="The Broad Institute Genomics Platform"/>
            <consortium name="The Broad Institute Genome Sequencing Center for Infectious Disease"/>
            <person name="Wu L."/>
            <person name="Ma J."/>
        </authorList>
    </citation>
    <scope>NUCLEOTIDE SEQUENCE [LARGE SCALE GENOMIC DNA]</scope>
    <source>
        <strain evidence="3">NBRC 108894</strain>
    </source>
</reference>
<feature type="domain" description="Cupin type-2" evidence="1">
    <location>
        <begin position="53"/>
        <end position="110"/>
    </location>
</feature>
<dbReference type="Pfam" id="PF07883">
    <property type="entry name" value="Cupin_2"/>
    <property type="match status" value="1"/>
</dbReference>
<evidence type="ECO:0000259" key="1">
    <source>
        <dbReference type="Pfam" id="PF07883"/>
    </source>
</evidence>
<dbReference type="InterPro" id="IPR011051">
    <property type="entry name" value="RmlC_Cupin_sf"/>
</dbReference>
<dbReference type="PANTHER" id="PTHR37694:SF1">
    <property type="entry name" value="SLR8022 PROTEIN"/>
    <property type="match status" value="1"/>
</dbReference>
<dbReference type="RefSeq" id="WP_284252703.1">
    <property type="nucleotide sequence ID" value="NZ_BAAAQO010000003.1"/>
</dbReference>
<sequence>MISLAAFPIHELIVADQATLRRALPIDAGGVRSRRLFKSDDVAIVGVAMDTGAVMRDHSAQAPLLIHVIEGRGAVQVRGTRVELPAGGLLHVESGLRHGVEAFEPMRFLLLLLLGSAGVSARRS</sequence>
<dbReference type="InterPro" id="IPR014710">
    <property type="entry name" value="RmlC-like_jellyroll"/>
</dbReference>
<dbReference type="Proteomes" id="UP001157034">
    <property type="component" value="Unassembled WGS sequence"/>
</dbReference>
<dbReference type="Gene3D" id="2.60.120.10">
    <property type="entry name" value="Jelly Rolls"/>
    <property type="match status" value="1"/>
</dbReference>
<evidence type="ECO:0000313" key="2">
    <source>
        <dbReference type="EMBL" id="GMA93762.1"/>
    </source>
</evidence>
<dbReference type="SUPFAM" id="SSF51182">
    <property type="entry name" value="RmlC-like cupins"/>
    <property type="match status" value="1"/>
</dbReference>
<dbReference type="PANTHER" id="PTHR37694">
    <property type="entry name" value="SLR8022 PROTEIN"/>
    <property type="match status" value="1"/>
</dbReference>
<organism evidence="2 3">
    <name type="scientific">Pseudolysinimonas kribbensis</name>
    <dbReference type="NCBI Taxonomy" id="433641"/>
    <lineage>
        <taxon>Bacteria</taxon>
        <taxon>Bacillati</taxon>
        <taxon>Actinomycetota</taxon>
        <taxon>Actinomycetes</taxon>
        <taxon>Micrococcales</taxon>
        <taxon>Microbacteriaceae</taxon>
        <taxon>Pseudolysinimonas</taxon>
    </lineage>
</organism>
<evidence type="ECO:0000313" key="3">
    <source>
        <dbReference type="Proteomes" id="UP001157034"/>
    </source>
</evidence>
<proteinExistence type="predicted"/>
<gene>
    <name evidence="2" type="ORF">GCM10025881_05860</name>
</gene>